<dbReference type="VEuPathDB" id="FungiDB:UMAG_01330"/>
<feature type="compositionally biased region" description="Polar residues" evidence="1">
    <location>
        <begin position="19"/>
        <end position="34"/>
    </location>
</feature>
<dbReference type="Proteomes" id="UP000000561">
    <property type="component" value="Chromosome 2"/>
</dbReference>
<feature type="region of interest" description="Disordered" evidence="1">
    <location>
        <begin position="133"/>
        <end position="181"/>
    </location>
</feature>
<protein>
    <submittedName>
        <fullName evidence="2">Uncharacterized protein</fullName>
    </submittedName>
</protein>
<dbReference type="OrthoDB" id="10586003at2759"/>
<accession>A0A0D1E7C7</accession>
<sequence>MAVTTRASVRRHAASASSQLSRQKSTSAPSSVDQPETRRCRRSRSSDNQHRINRDAPSDAQHSDQPASKILIGGTDLTWQQQELLQRTTVRSSRRRSESRTPNSRRSSLSTTLPVLRVTNDCQLVLADESRAPKKFHRSRRSLASLHSPSNSQPDLSCTSDAKKRRRSSDQSTDLSTNLTPSQAYAEPSCFRAPMPQSLPLPCFTKSIRAVATVARIS</sequence>
<feature type="region of interest" description="Disordered" evidence="1">
    <location>
        <begin position="1"/>
        <end position="66"/>
    </location>
</feature>
<dbReference type="InParanoid" id="A0A0D1E7C7"/>
<dbReference type="AlphaFoldDB" id="A0A0D1E7C7"/>
<feature type="compositionally biased region" description="Polar residues" evidence="1">
    <location>
        <begin position="170"/>
        <end position="181"/>
    </location>
</feature>
<keyword evidence="3" id="KW-1185">Reference proteome</keyword>
<gene>
    <name evidence="2" type="ORF">UMAG_01330</name>
</gene>
<evidence type="ECO:0000313" key="2">
    <source>
        <dbReference type="EMBL" id="KIS71431.1"/>
    </source>
</evidence>
<evidence type="ECO:0000256" key="1">
    <source>
        <dbReference type="SAM" id="MobiDB-lite"/>
    </source>
</evidence>
<dbReference type="GeneID" id="23562392"/>
<organism evidence="2 3">
    <name type="scientific">Mycosarcoma maydis</name>
    <name type="common">Corn smut fungus</name>
    <name type="synonym">Ustilago maydis</name>
    <dbReference type="NCBI Taxonomy" id="5270"/>
    <lineage>
        <taxon>Eukaryota</taxon>
        <taxon>Fungi</taxon>
        <taxon>Dikarya</taxon>
        <taxon>Basidiomycota</taxon>
        <taxon>Ustilaginomycotina</taxon>
        <taxon>Ustilaginomycetes</taxon>
        <taxon>Ustilaginales</taxon>
        <taxon>Ustilaginaceae</taxon>
        <taxon>Mycosarcoma</taxon>
    </lineage>
</organism>
<dbReference type="eggNOG" id="ENOG502R40G">
    <property type="taxonomic scope" value="Eukaryota"/>
</dbReference>
<proteinExistence type="predicted"/>
<dbReference type="RefSeq" id="XP_011387236.1">
    <property type="nucleotide sequence ID" value="XM_011388934.1"/>
</dbReference>
<evidence type="ECO:0000313" key="3">
    <source>
        <dbReference type="Proteomes" id="UP000000561"/>
    </source>
</evidence>
<feature type="compositionally biased region" description="Polar residues" evidence="1">
    <location>
        <begin position="151"/>
        <end position="160"/>
    </location>
</feature>
<feature type="compositionally biased region" description="Basic and acidic residues" evidence="1">
    <location>
        <begin position="44"/>
        <end position="57"/>
    </location>
</feature>
<dbReference type="EMBL" id="CM003141">
    <property type="protein sequence ID" value="KIS71431.1"/>
    <property type="molecule type" value="Genomic_DNA"/>
</dbReference>
<reference evidence="2 3" key="1">
    <citation type="journal article" date="2006" name="Nature">
        <title>Insights from the genome of the biotrophic fungal plant pathogen Ustilago maydis.</title>
        <authorList>
            <person name="Kamper J."/>
            <person name="Kahmann R."/>
            <person name="Bolker M."/>
            <person name="Ma L.J."/>
            <person name="Brefort T."/>
            <person name="Saville B.J."/>
            <person name="Banuett F."/>
            <person name="Kronstad J.W."/>
            <person name="Gold S.E."/>
            <person name="Muller O."/>
            <person name="Perlin M.H."/>
            <person name="Wosten H.A."/>
            <person name="de Vries R."/>
            <person name="Ruiz-Herrera J."/>
            <person name="Reynaga-Pena C.G."/>
            <person name="Snetselaar K."/>
            <person name="McCann M."/>
            <person name="Perez-Martin J."/>
            <person name="Feldbrugge M."/>
            <person name="Basse C.W."/>
            <person name="Steinberg G."/>
            <person name="Ibeas J.I."/>
            <person name="Holloman W."/>
            <person name="Guzman P."/>
            <person name="Farman M."/>
            <person name="Stajich J.E."/>
            <person name="Sentandreu R."/>
            <person name="Gonzalez-Prieto J.M."/>
            <person name="Kennell J.C."/>
            <person name="Molina L."/>
            <person name="Schirawski J."/>
            <person name="Mendoza-Mendoza A."/>
            <person name="Greilinger D."/>
            <person name="Munch K."/>
            <person name="Rossel N."/>
            <person name="Scherer M."/>
            <person name="Vranes M."/>
            <person name="Ladendorf O."/>
            <person name="Vincon V."/>
            <person name="Fuchs U."/>
            <person name="Sandrock B."/>
            <person name="Meng S."/>
            <person name="Ho E.C."/>
            <person name="Cahill M.J."/>
            <person name="Boyce K.J."/>
            <person name="Klose J."/>
            <person name="Klosterman S.J."/>
            <person name="Deelstra H.J."/>
            <person name="Ortiz-Castellanos L."/>
            <person name="Li W."/>
            <person name="Sanchez-Alonso P."/>
            <person name="Schreier P.H."/>
            <person name="Hauser-Hahn I."/>
            <person name="Vaupel M."/>
            <person name="Koopmann E."/>
            <person name="Friedrich G."/>
            <person name="Voss H."/>
            <person name="Schluter T."/>
            <person name="Margolis J."/>
            <person name="Platt D."/>
            <person name="Swimmer C."/>
            <person name="Gnirke A."/>
            <person name="Chen F."/>
            <person name="Vysotskaia V."/>
            <person name="Mannhaupt G."/>
            <person name="Guldener U."/>
            <person name="Munsterkotter M."/>
            <person name="Haase D."/>
            <person name="Oesterheld M."/>
            <person name="Mewes H.W."/>
            <person name="Mauceli E.W."/>
            <person name="DeCaprio D."/>
            <person name="Wade C.M."/>
            <person name="Butler J."/>
            <person name="Young S."/>
            <person name="Jaffe D.B."/>
            <person name="Calvo S."/>
            <person name="Nusbaum C."/>
            <person name="Galagan J."/>
            <person name="Birren B.W."/>
        </authorList>
    </citation>
    <scope>NUCLEOTIDE SEQUENCE [LARGE SCALE GENOMIC DNA]</scope>
    <source>
        <strain evidence="3">DSM 14603 / FGSC 9021 / UM521</strain>
    </source>
</reference>
<feature type="region of interest" description="Disordered" evidence="1">
    <location>
        <begin position="85"/>
        <end position="112"/>
    </location>
</feature>
<name>A0A0D1E7C7_MYCMD</name>
<dbReference type="KEGG" id="uma:UMAG_01330"/>